<feature type="compositionally biased region" description="Acidic residues" evidence="1">
    <location>
        <begin position="296"/>
        <end position="305"/>
    </location>
</feature>
<dbReference type="Gene3D" id="3.80.10.10">
    <property type="entry name" value="Ribonuclease Inhibitor"/>
    <property type="match status" value="1"/>
</dbReference>
<sequence>MTFGAHATHFAGRPVVQVPPDGPLPDVAGPVAWRLAVNDFDQQQEHVPSAAFAAAFDRFVTQAGPTVESLVVGAWGYAAFNTAPIEQICAAAPRLPALRSLFLGDMTFDECEVSWMLVGDVSPLLTAYPQLEVLWVRGGQDFRFTPVRHPALRELTVQSGGLSRSFVGATLDSDLPALTDLELWLGDPDYGGDTELADLAPLLAGQRFAALRRLGLRNAQHADELAEALADAPVVARLRRLDLSLGTLGDRGARALLAGQPLTHLDQLDLHHHYLTDTTAAAVTAALPGVRVDLSDPQEEDSDDDEPHRYVAVGE</sequence>
<dbReference type="EMBL" id="FMIA01000002">
    <property type="protein sequence ID" value="SCL55613.1"/>
    <property type="molecule type" value="Genomic_DNA"/>
</dbReference>
<accession>A0A1C6UNW5</accession>
<reference evidence="2 3" key="1">
    <citation type="submission" date="2016-06" db="EMBL/GenBank/DDBJ databases">
        <authorList>
            <person name="Kjaerup R.B."/>
            <person name="Dalgaard T.S."/>
            <person name="Juul-Madsen H.R."/>
        </authorList>
    </citation>
    <scope>NUCLEOTIDE SEQUENCE [LARGE SCALE GENOMIC DNA]</scope>
    <source>
        <strain evidence="2 3">DSM 45577</strain>
    </source>
</reference>
<dbReference type="AlphaFoldDB" id="A0A1C6UNW5"/>
<feature type="region of interest" description="Disordered" evidence="1">
    <location>
        <begin position="293"/>
        <end position="315"/>
    </location>
</feature>
<dbReference type="NCBIfam" id="NF038076">
    <property type="entry name" value="fam_STM4015"/>
    <property type="match status" value="1"/>
</dbReference>
<organism evidence="2 3">
    <name type="scientific">Micromonospora yangpuensis</name>
    <dbReference type="NCBI Taxonomy" id="683228"/>
    <lineage>
        <taxon>Bacteria</taxon>
        <taxon>Bacillati</taxon>
        <taxon>Actinomycetota</taxon>
        <taxon>Actinomycetes</taxon>
        <taxon>Micromonosporales</taxon>
        <taxon>Micromonosporaceae</taxon>
        <taxon>Micromonospora</taxon>
    </lineage>
</organism>
<protein>
    <recommendedName>
        <fullName evidence="4">Leucine Rich repeat-containing protein</fullName>
    </recommendedName>
</protein>
<dbReference type="SUPFAM" id="SSF52047">
    <property type="entry name" value="RNI-like"/>
    <property type="match status" value="1"/>
</dbReference>
<keyword evidence="3" id="KW-1185">Reference proteome</keyword>
<gene>
    <name evidence="2" type="ORF">GA0070617_3007</name>
</gene>
<evidence type="ECO:0008006" key="4">
    <source>
        <dbReference type="Google" id="ProtNLM"/>
    </source>
</evidence>
<dbReference type="Proteomes" id="UP000198937">
    <property type="component" value="Unassembled WGS sequence"/>
</dbReference>
<dbReference type="STRING" id="683228.GA0070617_3007"/>
<dbReference type="RefSeq" id="WP_091437878.1">
    <property type="nucleotide sequence ID" value="NZ_BMMJ01000005.1"/>
</dbReference>
<evidence type="ECO:0000313" key="2">
    <source>
        <dbReference type="EMBL" id="SCL55613.1"/>
    </source>
</evidence>
<dbReference type="OrthoDB" id="9781345at2"/>
<evidence type="ECO:0000256" key="1">
    <source>
        <dbReference type="SAM" id="MobiDB-lite"/>
    </source>
</evidence>
<proteinExistence type="predicted"/>
<dbReference type="InterPro" id="IPR047722">
    <property type="entry name" value="STM4015-like"/>
</dbReference>
<dbReference type="InterPro" id="IPR032675">
    <property type="entry name" value="LRR_dom_sf"/>
</dbReference>
<name>A0A1C6UNW5_9ACTN</name>
<evidence type="ECO:0000313" key="3">
    <source>
        <dbReference type="Proteomes" id="UP000198937"/>
    </source>
</evidence>